<dbReference type="RefSeq" id="XP_002137273.2">
    <property type="nucleotide sequence ID" value="XM_002137237.3"/>
</dbReference>
<dbReference type="Pfam" id="PF15881">
    <property type="entry name" value="DUF4734"/>
    <property type="match status" value="1"/>
</dbReference>
<dbReference type="Proteomes" id="UP000001819">
    <property type="component" value="Chromosome 2"/>
</dbReference>
<proteinExistence type="predicted"/>
<gene>
    <name evidence="3" type="primary">LOC6897089</name>
</gene>
<evidence type="ECO:0000313" key="3">
    <source>
        <dbReference type="RefSeq" id="XP_002137273.2"/>
    </source>
</evidence>
<evidence type="ECO:0000259" key="1">
    <source>
        <dbReference type="SMART" id="SM00875"/>
    </source>
</evidence>
<keyword evidence="2" id="KW-1185">Reference proteome</keyword>
<dbReference type="InterPro" id="IPR031750">
    <property type="entry name" value="DUF4734"/>
</dbReference>
<evidence type="ECO:0000313" key="2">
    <source>
        <dbReference type="Proteomes" id="UP000001819"/>
    </source>
</evidence>
<dbReference type="InterPro" id="IPR011333">
    <property type="entry name" value="SKP1/BTB/POZ_sf"/>
</dbReference>
<dbReference type="InParanoid" id="A0A6I8V2I5"/>
<dbReference type="InterPro" id="IPR000210">
    <property type="entry name" value="BTB/POZ_dom"/>
</dbReference>
<sequence length="385" mass="45114">MNQENEAINASAKASEWMAALDTQMEPIDDSNEDEETTPIPACTLREMGYREPRDGFNKKLYSKTDYKEYIIHQMNTVISNQQKPDIVVYIRGQKFNCHLAVLKTCTKLAKDVRFPNGLIIAHKDVTAKGFELAYDWMIHQDSTLKRKDIVELYMAAEYMQMPELLTHLWSLFHEETLVTDVMAFQIYLECLSYGRSKLQSLMLNRVRRFFLSAVTTEEYLRLEFEAVFEILGHCNICVNSEMEIYYSAVRWLHHDWLKRKEYAPGIMEVVQFQLMPSQYITSIKEELQELHNIPAVQTIINGALSSENMQQNPNRRHWVYDEKIPHHHNSACPRWRCLDLTAFNTYLEQIIAAGPNYSESLRDRSRSYIMPCCQSALQRKILEK</sequence>
<dbReference type="SMART" id="SM00875">
    <property type="entry name" value="BACK"/>
    <property type="match status" value="1"/>
</dbReference>
<feature type="domain" description="BACK" evidence="1">
    <location>
        <begin position="191"/>
        <end position="285"/>
    </location>
</feature>
<reference evidence="2" key="1">
    <citation type="submission" date="2024-06" db="UniProtKB">
        <authorList>
            <consortium name="RefSeq"/>
        </authorList>
    </citation>
    <scope>NUCLEOTIDE SEQUENCE [LARGE SCALE GENOMIC DNA]</scope>
    <source>
        <strain evidence="2">MV2-25</strain>
    </source>
</reference>
<reference evidence="3" key="2">
    <citation type="submission" date="2025-08" db="UniProtKB">
        <authorList>
            <consortium name="RefSeq"/>
        </authorList>
    </citation>
    <scope>IDENTIFICATION</scope>
    <source>
        <strain evidence="3">MV-25-SWS-2005</strain>
        <tissue evidence="3">Whole body</tissue>
    </source>
</reference>
<dbReference type="PANTHER" id="PTHR22667">
    <property type="entry name" value="AT01380P-RELATED"/>
    <property type="match status" value="1"/>
</dbReference>
<dbReference type="AlphaFoldDB" id="A0A6I8V2I5"/>
<dbReference type="KEGG" id="dpo:6897089"/>
<protein>
    <submittedName>
        <fullName evidence="3">Kelch-like protein 25</fullName>
    </submittedName>
</protein>
<dbReference type="SUPFAM" id="SSF54695">
    <property type="entry name" value="POZ domain"/>
    <property type="match status" value="1"/>
</dbReference>
<dbReference type="Pfam" id="PF07707">
    <property type="entry name" value="BACK"/>
    <property type="match status" value="1"/>
</dbReference>
<name>A0A6I8V2I5_DROPS</name>
<dbReference type="InterPro" id="IPR011705">
    <property type="entry name" value="BACK"/>
</dbReference>
<dbReference type="Gene3D" id="3.30.710.10">
    <property type="entry name" value="Potassium Channel Kv1.1, Chain A"/>
    <property type="match status" value="1"/>
</dbReference>
<accession>A0A6I8V2I5</accession>
<dbReference type="Gene3D" id="1.25.40.420">
    <property type="match status" value="1"/>
</dbReference>
<dbReference type="Pfam" id="PF00651">
    <property type="entry name" value="BTB"/>
    <property type="match status" value="1"/>
</dbReference>
<organism evidence="2 3">
    <name type="scientific">Drosophila pseudoobscura pseudoobscura</name>
    <name type="common">Fruit fly</name>
    <dbReference type="NCBI Taxonomy" id="46245"/>
    <lineage>
        <taxon>Eukaryota</taxon>
        <taxon>Metazoa</taxon>
        <taxon>Ecdysozoa</taxon>
        <taxon>Arthropoda</taxon>
        <taxon>Hexapoda</taxon>
        <taxon>Insecta</taxon>
        <taxon>Pterygota</taxon>
        <taxon>Neoptera</taxon>
        <taxon>Endopterygota</taxon>
        <taxon>Diptera</taxon>
        <taxon>Brachycera</taxon>
        <taxon>Muscomorpha</taxon>
        <taxon>Ephydroidea</taxon>
        <taxon>Drosophilidae</taxon>
        <taxon>Drosophila</taxon>
        <taxon>Sophophora</taxon>
    </lineage>
</organism>
<dbReference type="PANTHER" id="PTHR22667:SF0">
    <property type="entry name" value="AT01380P-RELATED"/>
    <property type="match status" value="1"/>
</dbReference>